<proteinExistence type="predicted"/>
<evidence type="ECO:0000256" key="1">
    <source>
        <dbReference type="SAM" id="Phobius"/>
    </source>
</evidence>
<dbReference type="Proteomes" id="UP000244092">
    <property type="component" value="Unassembled WGS sequence"/>
</dbReference>
<feature type="transmembrane region" description="Helical" evidence="1">
    <location>
        <begin position="266"/>
        <end position="290"/>
    </location>
</feature>
<sequence length="362" mass="41235">MIPKGSAALYKNLPKHRDQPGIQIILEKGQAKDRKGTNISQAQFEEKWEAMDEINSFIADSPQDPYRTLTSKSKKLFKLLEFKRHSNLVIWNASIDRLHFSGQRLEVKNCKLGQLTLFGTHQDHQTVLIENCVIGELRLDRNVSQTQAEFRNCRILNLRFEDSDDRKPFDLVFDNRPFEMEAETGTALQEVVKAADSQIYYAPQASLQSYRDLHNWAQRYGMSNLAHLARGTELGLEYTTSEPGLEKFALLVWKFACDYGLRPQKALFWLFISTAVLWIALWCCGTTSATSAPQWVKDLNDWSRALVAALSNLVFPYAGISPRSLVIPSNIASATLMLVHGITTIALLLFIGFSLRRRFKFN</sequence>
<evidence type="ECO:0000313" key="2">
    <source>
        <dbReference type="EMBL" id="PTX73053.1"/>
    </source>
</evidence>
<accession>A0A2T6CC33</accession>
<feature type="transmembrane region" description="Helical" evidence="1">
    <location>
        <begin position="331"/>
        <end position="355"/>
    </location>
</feature>
<comment type="caution">
    <text evidence="2">The sequence shown here is derived from an EMBL/GenBank/DDBJ whole genome shotgun (WGS) entry which is preliminary data.</text>
</comment>
<evidence type="ECO:0000313" key="3">
    <source>
        <dbReference type="Proteomes" id="UP000244092"/>
    </source>
</evidence>
<protein>
    <submittedName>
        <fullName evidence="2">Uncharacterized protein</fullName>
    </submittedName>
</protein>
<dbReference type="AlphaFoldDB" id="A0A2T6CC33"/>
<organism evidence="2 3">
    <name type="scientific">Sulfitobacter mediterraneus</name>
    <dbReference type="NCBI Taxonomy" id="83219"/>
    <lineage>
        <taxon>Bacteria</taxon>
        <taxon>Pseudomonadati</taxon>
        <taxon>Pseudomonadota</taxon>
        <taxon>Alphaproteobacteria</taxon>
        <taxon>Rhodobacterales</taxon>
        <taxon>Roseobacteraceae</taxon>
        <taxon>Sulfitobacter</taxon>
    </lineage>
</organism>
<keyword evidence="1" id="KW-0472">Membrane</keyword>
<name>A0A2T6CC33_9RHOB</name>
<keyword evidence="1" id="KW-1133">Transmembrane helix</keyword>
<keyword evidence="1" id="KW-0812">Transmembrane</keyword>
<gene>
    <name evidence="2" type="ORF">C8N31_109139</name>
</gene>
<dbReference type="EMBL" id="QBKU01000009">
    <property type="protein sequence ID" value="PTX73053.1"/>
    <property type="molecule type" value="Genomic_DNA"/>
</dbReference>
<reference evidence="2 3" key="1">
    <citation type="submission" date="2018-04" db="EMBL/GenBank/DDBJ databases">
        <title>Genomic Encyclopedia of Archaeal and Bacterial Type Strains, Phase II (KMG-II): from individual species to whole genera.</title>
        <authorList>
            <person name="Goeker M."/>
        </authorList>
    </citation>
    <scope>NUCLEOTIDE SEQUENCE [LARGE SCALE GENOMIC DNA]</scope>
    <source>
        <strain evidence="2 3">DSM 12244</strain>
    </source>
</reference>
<feature type="transmembrane region" description="Helical" evidence="1">
    <location>
        <begin position="302"/>
        <end position="319"/>
    </location>
</feature>